<dbReference type="Pfam" id="PF01636">
    <property type="entry name" value="APH"/>
    <property type="match status" value="1"/>
</dbReference>
<dbReference type="InterPro" id="IPR011009">
    <property type="entry name" value="Kinase-like_dom_sf"/>
</dbReference>
<dbReference type="SUPFAM" id="SSF56112">
    <property type="entry name" value="Protein kinase-like (PK-like)"/>
    <property type="match status" value="1"/>
</dbReference>
<feature type="region of interest" description="Disordered" evidence="1">
    <location>
        <begin position="545"/>
        <end position="586"/>
    </location>
</feature>
<feature type="region of interest" description="Disordered" evidence="1">
    <location>
        <begin position="933"/>
        <end position="1034"/>
    </location>
</feature>
<feature type="compositionally biased region" description="Polar residues" evidence="1">
    <location>
        <begin position="885"/>
        <end position="902"/>
    </location>
</feature>
<dbReference type="PANTHER" id="PTHR21310:SF55">
    <property type="entry name" value="AMINOGLYCOSIDE PHOSPHOTRANSFERASE DOMAIN-CONTAINING PROTEIN"/>
    <property type="match status" value="1"/>
</dbReference>
<protein>
    <recommendedName>
        <fullName evidence="2">Aminoglycoside phosphotransferase domain-containing protein</fullName>
    </recommendedName>
</protein>
<sequence>MAANDPLRTGLDNFKSHFERNNSQNVSPTNKSFPRNASAVSSVASPKGSLFGFKTPLWPSKTEDGDDMKDDLSADAPDQKRPSPLSSRQKSDATSLDSTTSASSLSTSPPNSIRFDEQEGEMAPLCLFGPAAESINPFIRALQLQYLVKDSIEEGRTSESGGRALAYATRNWLESSRKGQREWEDANDDPPCAVCCATQADAARSVLDEQFGFCSSLNLQYNDYEQYAWSFGSRYVIVEKQHWNLRLDSMPTEVWATRMLRKLSGVPVPDVVAAWKEGHVAITITERARGRRLSDIWNTLSEAVRVSIAKQVAECVKKWRRINSPKISALDGSPYLTSERMIGGSEGQSLLFETEGQYREHIREQLAGEGWDDDFKDLTLRLMPGTLPFVFTHGNLTLNNIFIENELVSAITGLDRAAYLPVWAESLATHFAYGTHEREWKGLLFKYIAFPEIKGYWNVCQDLQIAKSPKGTDGNTKAKGETPARRVTLSIAHIQSAGIERNTKEQLQQLDKQQLQGKEQKKIHNEELKARLEALVEEKERKEAEATALQDEERRRKAPKKDLKAKRSTKLVMQSSSAQTEPRVKRALKVQKRPEGLAEWLGRHPSQVAGGSIGDADEEGNTVQDRIGSSQAKKRLSEDERTPGWEAALQRAYRKDGTGRKSVLEAPRKHVLQPEYGDLAVQASEPPLTPNKLIADNPAHIIYARHGTSANVTYPAGFHIMRKTGKGDDCGLISILKSLQNQFKRLKSQTTLPDLRSAMEYAKHELHAQNEVNVQFYSHLDQLALALRYWNPNAYETVDIQLGCVFKDGREYRDPYPIDSSTTTLWIYSHRDSAVSGTGPSPKEHYYGLQPVSVSLAKPQVEAQPAVGDAEGFDRKSKEVVEASSGGQQPNHPGNDNFNGENPDSYRIKDLLVTTTGEPRHDMDEILEEDLKRENFSQVEPGPNLKGSQAESSTEARKNDRDPEDKNERQYLRNEGEQYSDDEPMNSEGYNSYTGNREPQMKAAQDLEDDLEENEGTVVSDDGFKSEQKSVSVE</sequence>
<evidence type="ECO:0000256" key="1">
    <source>
        <dbReference type="SAM" id="MobiDB-lite"/>
    </source>
</evidence>
<feature type="compositionally biased region" description="Polar residues" evidence="1">
    <location>
        <begin position="571"/>
        <end position="580"/>
    </location>
</feature>
<gene>
    <name evidence="3" type="ORF">JX265_010426</name>
</gene>
<dbReference type="AlphaFoldDB" id="A0A9P9WEJ4"/>
<name>A0A9P9WEJ4_9PEZI</name>
<dbReference type="InterPro" id="IPR002575">
    <property type="entry name" value="Aminoglycoside_PTrfase"/>
</dbReference>
<feature type="compositionally biased region" description="Polar residues" evidence="1">
    <location>
        <begin position="988"/>
        <end position="997"/>
    </location>
</feature>
<feature type="compositionally biased region" description="Basic and acidic residues" evidence="1">
    <location>
        <begin position="954"/>
        <end position="976"/>
    </location>
</feature>
<evidence type="ECO:0000259" key="2">
    <source>
        <dbReference type="Pfam" id="PF01636"/>
    </source>
</evidence>
<organism evidence="3 4">
    <name type="scientific">Neoarthrinium moseri</name>
    <dbReference type="NCBI Taxonomy" id="1658444"/>
    <lineage>
        <taxon>Eukaryota</taxon>
        <taxon>Fungi</taxon>
        <taxon>Dikarya</taxon>
        <taxon>Ascomycota</taxon>
        <taxon>Pezizomycotina</taxon>
        <taxon>Sordariomycetes</taxon>
        <taxon>Xylariomycetidae</taxon>
        <taxon>Amphisphaeriales</taxon>
        <taxon>Apiosporaceae</taxon>
        <taxon>Neoarthrinium</taxon>
    </lineage>
</organism>
<feature type="compositionally biased region" description="Basic and acidic residues" evidence="1">
    <location>
        <begin position="545"/>
        <end position="555"/>
    </location>
</feature>
<feature type="compositionally biased region" description="Acidic residues" evidence="1">
    <location>
        <begin position="1006"/>
        <end position="1015"/>
    </location>
</feature>
<dbReference type="EMBL" id="JAFIMR010000034">
    <property type="protein sequence ID" value="KAI1859423.1"/>
    <property type="molecule type" value="Genomic_DNA"/>
</dbReference>
<feature type="domain" description="Aminoglycoside phosphotransferase" evidence="2">
    <location>
        <begin position="252"/>
        <end position="425"/>
    </location>
</feature>
<accession>A0A9P9WEJ4</accession>
<evidence type="ECO:0000313" key="3">
    <source>
        <dbReference type="EMBL" id="KAI1859423.1"/>
    </source>
</evidence>
<dbReference type="InterPro" id="IPR051678">
    <property type="entry name" value="AGP_Transferase"/>
</dbReference>
<comment type="caution">
    <text evidence="3">The sequence shown here is derived from an EMBL/GenBank/DDBJ whole genome shotgun (WGS) entry which is preliminary data.</text>
</comment>
<dbReference type="PANTHER" id="PTHR21310">
    <property type="entry name" value="AMINOGLYCOSIDE PHOSPHOTRANSFERASE-RELATED-RELATED"/>
    <property type="match status" value="1"/>
</dbReference>
<proteinExistence type="predicted"/>
<dbReference type="Proteomes" id="UP000829685">
    <property type="component" value="Unassembled WGS sequence"/>
</dbReference>
<evidence type="ECO:0000313" key="4">
    <source>
        <dbReference type="Proteomes" id="UP000829685"/>
    </source>
</evidence>
<keyword evidence="4" id="KW-1185">Reference proteome</keyword>
<feature type="region of interest" description="Disordered" evidence="1">
    <location>
        <begin position="861"/>
        <end position="905"/>
    </location>
</feature>
<reference evidence="3" key="1">
    <citation type="submission" date="2021-03" db="EMBL/GenBank/DDBJ databases">
        <title>Revisited historic fungal species revealed as producer of novel bioactive compounds through whole genome sequencing and comparative genomics.</title>
        <authorList>
            <person name="Vignolle G.A."/>
            <person name="Hochenegger N."/>
            <person name="Mach R.L."/>
            <person name="Mach-Aigner A.R."/>
            <person name="Javad Rahimi M."/>
            <person name="Salim K.A."/>
            <person name="Chan C.M."/>
            <person name="Lim L.B.L."/>
            <person name="Cai F."/>
            <person name="Druzhinina I.S."/>
            <person name="U'Ren J.M."/>
            <person name="Derntl C."/>
        </authorList>
    </citation>
    <scope>NUCLEOTIDE SEQUENCE</scope>
    <source>
        <strain evidence="3">TUCIM 5799</strain>
    </source>
</reference>
<feature type="region of interest" description="Disordered" evidence="1">
    <location>
        <begin position="1"/>
        <end position="115"/>
    </location>
</feature>
<feature type="compositionally biased region" description="Low complexity" evidence="1">
    <location>
        <begin position="92"/>
        <end position="108"/>
    </location>
</feature>
<feature type="compositionally biased region" description="Polar residues" evidence="1">
    <location>
        <begin position="21"/>
        <end position="44"/>
    </location>
</feature>
<feature type="compositionally biased region" description="Basic and acidic residues" evidence="1">
    <location>
        <begin position="872"/>
        <end position="881"/>
    </location>
</feature>
<feature type="compositionally biased region" description="Basic residues" evidence="1">
    <location>
        <begin position="556"/>
        <end position="569"/>
    </location>
</feature>